<reference evidence="3" key="4">
    <citation type="journal article" date="2022" name="Res Sq">
        <title>Comparative Genomics Reveals Insights into the Divergent Evolution of Astigmatic Mites and Household Pest Adaptations.</title>
        <authorList>
            <person name="Xiong Q."/>
            <person name="Wan A.T.-Y."/>
            <person name="Liu X.-Y."/>
            <person name="Fung C.S.-H."/>
            <person name="Xiao X."/>
            <person name="Malainual N."/>
            <person name="Hou J."/>
            <person name="Wang L."/>
            <person name="Wang M."/>
            <person name="Yang K."/>
            <person name="Cui Y."/>
            <person name="Leung E."/>
            <person name="Nong W."/>
            <person name="Shin S.-K."/>
            <person name="Au S."/>
            <person name="Jeong K.Y."/>
            <person name="Chew F.T."/>
            <person name="Hui J."/>
            <person name="Leung T.F."/>
            <person name="Tungtrongchitr A."/>
            <person name="Zhong N."/>
            <person name="Liu Z."/>
            <person name="Tsui S."/>
        </authorList>
    </citation>
    <scope>NUCLEOTIDE SEQUENCE</scope>
    <source>
        <strain evidence="3">Derf</strain>
        <tissue evidence="3">Whole organism</tissue>
    </source>
</reference>
<evidence type="ECO:0000313" key="4">
    <source>
        <dbReference type="Proteomes" id="UP000790347"/>
    </source>
</evidence>
<evidence type="ECO:0000313" key="3">
    <source>
        <dbReference type="EMBL" id="KAH9526606.1"/>
    </source>
</evidence>
<reference evidence="3" key="1">
    <citation type="submission" date="2013-05" db="EMBL/GenBank/DDBJ databases">
        <authorList>
            <person name="Yim A.K.Y."/>
            <person name="Chan T.F."/>
            <person name="Ji K.M."/>
            <person name="Liu X.Y."/>
            <person name="Zhou J.W."/>
            <person name="Li R.Q."/>
            <person name="Yang K.Y."/>
            <person name="Li J."/>
            <person name="Li M."/>
            <person name="Law P.T.W."/>
            <person name="Wu Y.L."/>
            <person name="Cai Z.L."/>
            <person name="Qin H."/>
            <person name="Bao Y."/>
            <person name="Leung R.K.K."/>
            <person name="Ng P.K.S."/>
            <person name="Zou J."/>
            <person name="Zhong X.J."/>
            <person name="Ran P.X."/>
            <person name="Zhong N.S."/>
            <person name="Liu Z.G."/>
            <person name="Tsui S.K.W."/>
        </authorList>
    </citation>
    <scope>NUCLEOTIDE SEQUENCE</scope>
    <source>
        <strain evidence="3">Derf</strain>
        <tissue evidence="3">Whole organism</tissue>
    </source>
</reference>
<dbReference type="Proteomes" id="UP000790347">
    <property type="component" value="Unassembled WGS sequence"/>
</dbReference>
<reference evidence="2" key="2">
    <citation type="submission" date="2020-06" db="EMBL/GenBank/DDBJ databases">
        <authorList>
            <person name="Ji K."/>
            <person name="Li J."/>
        </authorList>
    </citation>
    <scope>NUCLEOTIDE SEQUENCE</scope>
    <source>
        <strain evidence="2">JKM2019</strain>
        <tissue evidence="2">Whole body</tissue>
    </source>
</reference>
<dbReference type="GO" id="GO:0140284">
    <property type="term" value="C:endoplasmic reticulum-endosome membrane contact site"/>
    <property type="evidence" value="ECO:0007669"/>
    <property type="project" value="TreeGrafter"/>
</dbReference>
<dbReference type="InterPro" id="IPR036865">
    <property type="entry name" value="CRAL-TRIO_dom_sf"/>
</dbReference>
<dbReference type="CDD" id="cd00170">
    <property type="entry name" value="SEC14"/>
    <property type="match status" value="1"/>
</dbReference>
<dbReference type="GO" id="GO:0012505">
    <property type="term" value="C:endomembrane system"/>
    <property type="evidence" value="ECO:0007669"/>
    <property type="project" value="TreeGrafter"/>
</dbReference>
<sequence>MPSGSNSIDLSIMIERIRERLEREFGENETLYHPNDIERIRTDSWQIERYIEEYHHNEDKAYDAIVKTLKWRKSERVNEIRETDFFKEIWTFTSAEIHGHDHQGRALYWVTVQNVSIPKDIIDLAYRFTLYLAEQLEKVAGRNGCTIVANVRHAGLRNFQLDIIRMLLTLPQHYPGLVRLFLFVDQPYLLRTVTNIFLNIVDEKIRKRMAFISNADLTKYVDPKLIPKSMNGMRTKLFQPTNIPSIKDCYERLGLGMKICDEVDKALNIVKKHLI</sequence>
<dbReference type="EMBL" id="ASGP02000001">
    <property type="protein sequence ID" value="KAH9526606.1"/>
    <property type="molecule type" value="Genomic_DNA"/>
</dbReference>
<dbReference type="Proteomes" id="UP000828236">
    <property type="component" value="Unassembled WGS sequence"/>
</dbReference>
<gene>
    <name evidence="3" type="ORF">DERF_000679</name>
    <name evidence="2" type="ORF">HUG17_8438</name>
</gene>
<proteinExistence type="predicted"/>
<dbReference type="Gene3D" id="3.40.525.10">
    <property type="entry name" value="CRAL-TRIO lipid binding domain"/>
    <property type="match status" value="1"/>
</dbReference>
<dbReference type="SUPFAM" id="SSF52087">
    <property type="entry name" value="CRAL/TRIO domain"/>
    <property type="match status" value="1"/>
</dbReference>
<dbReference type="InterPro" id="IPR053012">
    <property type="entry name" value="ER-organelle_contact"/>
</dbReference>
<comment type="caution">
    <text evidence="3">The sequence shown here is derived from an EMBL/GenBank/DDBJ whole genome shotgun (WGS) entry which is preliminary data.</text>
</comment>
<accession>A0A922I7W5</accession>
<dbReference type="InterPro" id="IPR036273">
    <property type="entry name" value="CRAL/TRIO_N_dom_sf"/>
</dbReference>
<dbReference type="PANTHER" id="PTHR46384">
    <property type="entry name" value="MOTILE SPERM DOMAIN-CONTAINING PROTEIN 2"/>
    <property type="match status" value="1"/>
</dbReference>
<dbReference type="PANTHER" id="PTHR46384:SF1">
    <property type="entry name" value="MOTILE SPERM DOMAIN-CONTAINING PROTEIN 2"/>
    <property type="match status" value="1"/>
</dbReference>
<reference evidence="2" key="3">
    <citation type="journal article" date="2021" name="World Allergy Organ. J.">
        <title>Chromosome-level assembly of Dermatophagoides farinae genome and transcriptome reveals two novel allergens Der f 37 and Der f 39.</title>
        <authorList>
            <person name="Chen J."/>
            <person name="Cai Z."/>
            <person name="Fan D."/>
            <person name="Hu J."/>
            <person name="Hou Y."/>
            <person name="He Y."/>
            <person name="Zhang Z."/>
            <person name="Zhao Z."/>
            <person name="Gao P."/>
            <person name="Hu W."/>
            <person name="Sun J."/>
            <person name="Li J."/>
            <person name="Ji K."/>
        </authorList>
    </citation>
    <scope>NUCLEOTIDE SEQUENCE</scope>
    <source>
        <strain evidence="2">JKM2019</strain>
    </source>
</reference>
<dbReference type="AlphaFoldDB" id="A0A922I7W5"/>
<protein>
    <recommendedName>
        <fullName evidence="1">CRAL-TRIO domain-containing protein</fullName>
    </recommendedName>
</protein>
<dbReference type="Pfam" id="PF00650">
    <property type="entry name" value="CRAL_TRIO"/>
    <property type="match status" value="1"/>
</dbReference>
<dbReference type="OrthoDB" id="75724at2759"/>
<dbReference type="SUPFAM" id="SSF46938">
    <property type="entry name" value="CRAL/TRIO N-terminal domain"/>
    <property type="match status" value="1"/>
</dbReference>
<organism evidence="3 4">
    <name type="scientific">Dermatophagoides farinae</name>
    <name type="common">American house dust mite</name>
    <dbReference type="NCBI Taxonomy" id="6954"/>
    <lineage>
        <taxon>Eukaryota</taxon>
        <taxon>Metazoa</taxon>
        <taxon>Ecdysozoa</taxon>
        <taxon>Arthropoda</taxon>
        <taxon>Chelicerata</taxon>
        <taxon>Arachnida</taxon>
        <taxon>Acari</taxon>
        <taxon>Acariformes</taxon>
        <taxon>Sarcoptiformes</taxon>
        <taxon>Astigmata</taxon>
        <taxon>Psoroptidia</taxon>
        <taxon>Analgoidea</taxon>
        <taxon>Pyroglyphidae</taxon>
        <taxon>Dermatophagoidinae</taxon>
        <taxon>Dermatophagoides</taxon>
    </lineage>
</organism>
<name>A0A922I7W5_DERFA</name>
<evidence type="ECO:0000259" key="1">
    <source>
        <dbReference type="PROSITE" id="PS50191"/>
    </source>
</evidence>
<evidence type="ECO:0000313" key="2">
    <source>
        <dbReference type="EMBL" id="KAH7640969.1"/>
    </source>
</evidence>
<dbReference type="EMBL" id="SDOV01000005">
    <property type="protein sequence ID" value="KAH7640969.1"/>
    <property type="molecule type" value="Genomic_DNA"/>
</dbReference>
<dbReference type="InterPro" id="IPR001251">
    <property type="entry name" value="CRAL-TRIO_dom"/>
</dbReference>
<dbReference type="SMART" id="SM00516">
    <property type="entry name" value="SEC14"/>
    <property type="match status" value="1"/>
</dbReference>
<dbReference type="PROSITE" id="PS50191">
    <property type="entry name" value="CRAL_TRIO"/>
    <property type="match status" value="1"/>
</dbReference>
<feature type="domain" description="CRAL-TRIO" evidence="1">
    <location>
        <begin position="97"/>
        <end position="238"/>
    </location>
</feature>
<keyword evidence="4" id="KW-1185">Reference proteome</keyword>